<reference evidence="3 4" key="1">
    <citation type="submission" date="2016-10" db="EMBL/GenBank/DDBJ databases">
        <authorList>
            <person name="Varghese N."/>
            <person name="Submissions S."/>
        </authorList>
    </citation>
    <scope>NUCLEOTIDE SEQUENCE [LARGE SCALE GENOMIC DNA]</scope>
    <source>
        <strain evidence="3 4">CGMCC 1.6377</strain>
    </source>
</reference>
<feature type="domain" description="DUF7993" evidence="2">
    <location>
        <begin position="1"/>
        <end position="53"/>
    </location>
</feature>
<accession>A0A1I3C5P4</accession>
<dbReference type="EMBL" id="FOPZ01000019">
    <property type="protein sequence ID" value="SFH69646.1"/>
    <property type="molecule type" value="Genomic_DNA"/>
</dbReference>
<dbReference type="Pfam" id="PF25956">
    <property type="entry name" value="DUF7993"/>
    <property type="match status" value="2"/>
</dbReference>
<evidence type="ECO:0000256" key="1">
    <source>
        <dbReference type="SAM" id="MobiDB-lite"/>
    </source>
</evidence>
<dbReference type="AlphaFoldDB" id="A0A1I3C5P4"/>
<evidence type="ECO:0000259" key="2">
    <source>
        <dbReference type="Pfam" id="PF25956"/>
    </source>
</evidence>
<protein>
    <recommendedName>
        <fullName evidence="2">DUF7993 domain-containing protein</fullName>
    </recommendedName>
</protein>
<proteinExistence type="predicted"/>
<dbReference type="InterPro" id="IPR058306">
    <property type="entry name" value="DUF7993"/>
</dbReference>
<dbReference type="Proteomes" id="UP000323537">
    <property type="component" value="Unassembled WGS sequence"/>
</dbReference>
<feature type="domain" description="DUF7993" evidence="2">
    <location>
        <begin position="67"/>
        <end position="168"/>
    </location>
</feature>
<feature type="compositionally biased region" description="Acidic residues" evidence="1">
    <location>
        <begin position="59"/>
        <end position="98"/>
    </location>
</feature>
<keyword evidence="4" id="KW-1185">Reference proteome</keyword>
<evidence type="ECO:0000313" key="4">
    <source>
        <dbReference type="Proteomes" id="UP000323537"/>
    </source>
</evidence>
<evidence type="ECO:0000313" key="3">
    <source>
        <dbReference type="EMBL" id="SFH69646.1"/>
    </source>
</evidence>
<sequence>MVEDRLTDGVRIGQLLASEVTGDRGRLRGLDVTDADPDVEPTADGALAFRLVEVAGGGDGDDLDDDDSDCDSDGDGDCDSDGDGDCDSDADGDPDEANGADAVADVYVQPDRVRIEFRRAPEAVAEAAGDAGLRVRPKAVRPPRTLVFLEDGADVKRVLPAVERVVGSGSEP</sequence>
<organism evidence="3 4">
    <name type="scientific">Halorubrum aquaticum</name>
    <dbReference type="NCBI Taxonomy" id="387340"/>
    <lineage>
        <taxon>Archaea</taxon>
        <taxon>Methanobacteriati</taxon>
        <taxon>Methanobacteriota</taxon>
        <taxon>Stenosarchaea group</taxon>
        <taxon>Halobacteria</taxon>
        <taxon>Halobacteriales</taxon>
        <taxon>Haloferacaceae</taxon>
        <taxon>Halorubrum</taxon>
    </lineage>
</organism>
<dbReference type="RefSeq" id="WP_149785250.1">
    <property type="nucleotide sequence ID" value="NZ_BAAADP010000003.1"/>
</dbReference>
<dbReference type="OrthoDB" id="242585at2157"/>
<gene>
    <name evidence="3" type="ORF">SAMN04488066_1198</name>
</gene>
<name>A0A1I3C5P4_9EURY</name>
<feature type="region of interest" description="Disordered" evidence="1">
    <location>
        <begin position="56"/>
        <end position="105"/>
    </location>
</feature>